<gene>
    <name evidence="6" type="ORF">TPSD3_12835</name>
</gene>
<keyword evidence="2" id="KW-0479">Metal-binding</keyword>
<evidence type="ECO:0000256" key="3">
    <source>
        <dbReference type="ARBA" id="ARBA00023004"/>
    </source>
</evidence>
<dbReference type="EMBL" id="MSLT01000023">
    <property type="protein sequence ID" value="OUD12017.1"/>
    <property type="molecule type" value="Genomic_DNA"/>
</dbReference>
<dbReference type="OrthoDB" id="9800167at2"/>
<dbReference type="Pfam" id="PF00355">
    <property type="entry name" value="Rieske"/>
    <property type="match status" value="1"/>
</dbReference>
<keyword evidence="1" id="KW-0001">2Fe-2S</keyword>
<dbReference type="InterPro" id="IPR036922">
    <property type="entry name" value="Rieske_2Fe-2S_sf"/>
</dbReference>
<keyword evidence="3" id="KW-0408">Iron</keyword>
<dbReference type="AlphaFoldDB" id="A0A251X506"/>
<dbReference type="CDD" id="cd03528">
    <property type="entry name" value="Rieske_RO_ferredoxin"/>
    <property type="match status" value="1"/>
</dbReference>
<organism evidence="6 7">
    <name type="scientific">Thioflexithrix psekupsensis</name>
    <dbReference type="NCBI Taxonomy" id="1570016"/>
    <lineage>
        <taxon>Bacteria</taxon>
        <taxon>Pseudomonadati</taxon>
        <taxon>Pseudomonadota</taxon>
        <taxon>Gammaproteobacteria</taxon>
        <taxon>Thiotrichales</taxon>
        <taxon>Thioflexithrix</taxon>
    </lineage>
</organism>
<accession>A0A251X506</accession>
<name>A0A251X506_9GAMM</name>
<reference evidence="6 7" key="1">
    <citation type="submission" date="2016-12" db="EMBL/GenBank/DDBJ databases">
        <title>Thioflexothrix psekupsii D3 genome sequencing and assembly.</title>
        <authorList>
            <person name="Fomenkov A."/>
            <person name="Vincze T."/>
            <person name="Grabovich M."/>
            <person name="Anton B.P."/>
            <person name="Dubinina G."/>
            <person name="Orlova M."/>
            <person name="Belousova E."/>
            <person name="Roberts R.J."/>
        </authorList>
    </citation>
    <scope>NUCLEOTIDE SEQUENCE [LARGE SCALE GENOMIC DNA]</scope>
    <source>
        <strain evidence="6">D3</strain>
    </source>
</reference>
<proteinExistence type="predicted"/>
<evidence type="ECO:0000313" key="7">
    <source>
        <dbReference type="Proteomes" id="UP000194798"/>
    </source>
</evidence>
<dbReference type="GO" id="GO:0051537">
    <property type="term" value="F:2 iron, 2 sulfur cluster binding"/>
    <property type="evidence" value="ECO:0007669"/>
    <property type="project" value="UniProtKB-KW"/>
</dbReference>
<dbReference type="Gene3D" id="2.102.10.10">
    <property type="entry name" value="Rieske [2Fe-2S] iron-sulphur domain"/>
    <property type="match status" value="1"/>
</dbReference>
<evidence type="ECO:0000313" key="6">
    <source>
        <dbReference type="EMBL" id="OUD12017.1"/>
    </source>
</evidence>
<dbReference type="PANTHER" id="PTHR21496">
    <property type="entry name" value="FERREDOXIN-RELATED"/>
    <property type="match status" value="1"/>
</dbReference>
<protein>
    <recommendedName>
        <fullName evidence="5">Rieske domain-containing protein</fullName>
    </recommendedName>
</protein>
<dbReference type="PROSITE" id="PS51296">
    <property type="entry name" value="RIESKE"/>
    <property type="match status" value="1"/>
</dbReference>
<dbReference type="PANTHER" id="PTHR21496:SF23">
    <property type="entry name" value="3-PHENYLPROPIONATE_CINNAMIC ACID DIOXYGENASE FERREDOXIN SUBUNIT"/>
    <property type="match status" value="1"/>
</dbReference>
<keyword evidence="7" id="KW-1185">Reference proteome</keyword>
<dbReference type="Proteomes" id="UP000194798">
    <property type="component" value="Unassembled WGS sequence"/>
</dbReference>
<evidence type="ECO:0000256" key="2">
    <source>
        <dbReference type="ARBA" id="ARBA00022723"/>
    </source>
</evidence>
<dbReference type="RefSeq" id="WP_086488933.1">
    <property type="nucleotide sequence ID" value="NZ_MSLT01000023.1"/>
</dbReference>
<feature type="domain" description="Rieske" evidence="5">
    <location>
        <begin position="5"/>
        <end position="100"/>
    </location>
</feature>
<evidence type="ECO:0000259" key="5">
    <source>
        <dbReference type="PROSITE" id="PS51296"/>
    </source>
</evidence>
<dbReference type="GO" id="GO:0046872">
    <property type="term" value="F:metal ion binding"/>
    <property type="evidence" value="ECO:0007669"/>
    <property type="project" value="UniProtKB-KW"/>
</dbReference>
<dbReference type="InterPro" id="IPR017941">
    <property type="entry name" value="Rieske_2Fe-2S"/>
</dbReference>
<dbReference type="SUPFAM" id="SSF50022">
    <property type="entry name" value="ISP domain"/>
    <property type="match status" value="1"/>
</dbReference>
<comment type="caution">
    <text evidence="6">The sequence shown here is derived from an EMBL/GenBank/DDBJ whole genome shotgun (WGS) entry which is preliminary data.</text>
</comment>
<evidence type="ECO:0000256" key="4">
    <source>
        <dbReference type="ARBA" id="ARBA00023014"/>
    </source>
</evidence>
<keyword evidence="4" id="KW-0411">Iron-sulfur</keyword>
<evidence type="ECO:0000256" key="1">
    <source>
        <dbReference type="ARBA" id="ARBA00022714"/>
    </source>
</evidence>
<sequence>MSEFVTVAALANCRPGELLGVKIGKARVLLANVDGVIYAVDERCSHEDAPLSKGCLHGHVVKCSLHGGRFDVVTGAALEEPATVALKTYTVRVVGEEIQVLL</sequence>